<dbReference type="PANTHER" id="PTHR10083:SF374">
    <property type="entry name" value="BPTI_KUNITZ INHIBITOR DOMAIN-CONTAINING PROTEIN"/>
    <property type="match status" value="1"/>
</dbReference>
<evidence type="ECO:0000256" key="3">
    <source>
        <dbReference type="SAM" id="SignalP"/>
    </source>
</evidence>
<feature type="region of interest" description="Disordered" evidence="2">
    <location>
        <begin position="355"/>
        <end position="376"/>
    </location>
</feature>
<feature type="compositionally biased region" description="Polar residues" evidence="2">
    <location>
        <begin position="33"/>
        <end position="47"/>
    </location>
</feature>
<dbReference type="SMART" id="SM00131">
    <property type="entry name" value="KU"/>
    <property type="match status" value="2"/>
</dbReference>
<keyword evidence="5" id="KW-1185">Reference proteome</keyword>
<dbReference type="SUPFAM" id="SSF57362">
    <property type="entry name" value="BPTI-like"/>
    <property type="match status" value="2"/>
</dbReference>
<dbReference type="OrthoDB" id="4473401at2759"/>
<sequence>MIWFSLLLMSFPSVLGGVQNFDRGSPGKVEVPSPNNGRGSTATAPVSPNTRLINRAASSGNMEVPSRNGPLPGLSQRPRIMFPPRVPFICTLFADSGYFCPSGYSRPSTQYFYDPFTQTCETFYYRGCGGTLNRFSSRRECLRGCGCYSDIDPGNSCPNVFPASTIRYAFNQYSGTCQSFRFSECHGGNDNNFRSQLECQTTCGPIGNSNGQIFPFNGMSPVASNINFSPQNLAPTVNTRSLNDASSQMATQELAPNPSNSGSLTNFGSSSLMAIESPSENFNSRVMGFPAFQTNFGSSAITAGNSPQNRRQRLLPSPLNSGAGSASLLNPGMGSASPLNLGVGPIFVSREQITMRSGSGSMQSRMLPRTGNKIYA</sequence>
<keyword evidence="3" id="KW-0732">Signal</keyword>
<dbReference type="AlphaFoldDB" id="A0A8B8E6B5"/>
<feature type="chain" id="PRO_5034479020" evidence="3">
    <location>
        <begin position="17"/>
        <end position="376"/>
    </location>
</feature>
<dbReference type="PRINTS" id="PR00759">
    <property type="entry name" value="BASICPTASE"/>
</dbReference>
<keyword evidence="1" id="KW-1015">Disulfide bond</keyword>
<dbReference type="InterPro" id="IPR050098">
    <property type="entry name" value="TFPI/VKTCI-like"/>
</dbReference>
<feature type="compositionally biased region" description="Low complexity" evidence="2">
    <location>
        <begin position="355"/>
        <end position="366"/>
    </location>
</feature>
<dbReference type="CDD" id="cd00109">
    <property type="entry name" value="Kunitz-type"/>
    <property type="match status" value="2"/>
</dbReference>
<dbReference type="PANTHER" id="PTHR10083">
    <property type="entry name" value="KUNITZ-TYPE PROTEASE INHIBITOR-RELATED"/>
    <property type="match status" value="1"/>
</dbReference>
<dbReference type="KEGG" id="cvn:111131624"/>
<feature type="region of interest" description="Disordered" evidence="2">
    <location>
        <begin position="25"/>
        <end position="47"/>
    </location>
</feature>
<evidence type="ECO:0000313" key="6">
    <source>
        <dbReference type="RefSeq" id="XP_022334946.1"/>
    </source>
</evidence>
<evidence type="ECO:0000259" key="4">
    <source>
        <dbReference type="PROSITE" id="PS50279"/>
    </source>
</evidence>
<evidence type="ECO:0000256" key="2">
    <source>
        <dbReference type="SAM" id="MobiDB-lite"/>
    </source>
</evidence>
<dbReference type="GeneID" id="111131624"/>
<feature type="compositionally biased region" description="Polar residues" evidence="2">
    <location>
        <begin position="300"/>
        <end position="309"/>
    </location>
</feature>
<gene>
    <name evidence="6" type="primary">LOC111131624</name>
</gene>
<reference evidence="6" key="1">
    <citation type="submission" date="2025-08" db="UniProtKB">
        <authorList>
            <consortium name="RefSeq"/>
        </authorList>
    </citation>
    <scope>IDENTIFICATION</scope>
    <source>
        <tissue evidence="6">Whole sample</tissue>
    </source>
</reference>
<dbReference type="Pfam" id="PF00014">
    <property type="entry name" value="Kunitz_BPTI"/>
    <property type="match status" value="2"/>
</dbReference>
<feature type="domain" description="BPTI/Kunitz inhibitor" evidence="4">
    <location>
        <begin position="147"/>
        <end position="203"/>
    </location>
</feature>
<dbReference type="InterPro" id="IPR020901">
    <property type="entry name" value="Prtase_inh_Kunz-CS"/>
</dbReference>
<dbReference type="PROSITE" id="PS50279">
    <property type="entry name" value="BPTI_KUNITZ_2"/>
    <property type="match status" value="2"/>
</dbReference>
<dbReference type="InterPro" id="IPR002223">
    <property type="entry name" value="Kunitz_BPTI"/>
</dbReference>
<evidence type="ECO:0000313" key="5">
    <source>
        <dbReference type="Proteomes" id="UP000694844"/>
    </source>
</evidence>
<dbReference type="RefSeq" id="XP_022334946.1">
    <property type="nucleotide sequence ID" value="XM_022479238.1"/>
</dbReference>
<feature type="region of interest" description="Disordered" evidence="2">
    <location>
        <begin position="245"/>
        <end position="265"/>
    </location>
</feature>
<protein>
    <submittedName>
        <fullName evidence="6">Uncharacterized protein LOC111131624</fullName>
    </submittedName>
</protein>
<proteinExistence type="predicted"/>
<dbReference type="PROSITE" id="PS00280">
    <property type="entry name" value="BPTI_KUNITZ_1"/>
    <property type="match status" value="1"/>
</dbReference>
<dbReference type="InterPro" id="IPR036880">
    <property type="entry name" value="Kunitz_BPTI_sf"/>
</dbReference>
<dbReference type="GO" id="GO:0004867">
    <property type="term" value="F:serine-type endopeptidase inhibitor activity"/>
    <property type="evidence" value="ECO:0007669"/>
    <property type="project" value="InterPro"/>
</dbReference>
<feature type="compositionally biased region" description="Polar residues" evidence="2">
    <location>
        <begin position="318"/>
        <end position="328"/>
    </location>
</feature>
<feature type="domain" description="BPTI/Kunitz inhibitor" evidence="4">
    <location>
        <begin position="90"/>
        <end position="145"/>
    </location>
</feature>
<accession>A0A8B8E6B5</accession>
<evidence type="ECO:0000256" key="1">
    <source>
        <dbReference type="ARBA" id="ARBA00023157"/>
    </source>
</evidence>
<feature type="region of interest" description="Disordered" evidence="2">
    <location>
        <begin position="300"/>
        <end position="328"/>
    </location>
</feature>
<organism evidence="5 6">
    <name type="scientific">Crassostrea virginica</name>
    <name type="common">Eastern oyster</name>
    <dbReference type="NCBI Taxonomy" id="6565"/>
    <lineage>
        <taxon>Eukaryota</taxon>
        <taxon>Metazoa</taxon>
        <taxon>Spiralia</taxon>
        <taxon>Lophotrochozoa</taxon>
        <taxon>Mollusca</taxon>
        <taxon>Bivalvia</taxon>
        <taxon>Autobranchia</taxon>
        <taxon>Pteriomorphia</taxon>
        <taxon>Ostreida</taxon>
        <taxon>Ostreoidea</taxon>
        <taxon>Ostreidae</taxon>
        <taxon>Crassostrea</taxon>
    </lineage>
</organism>
<dbReference type="Gene3D" id="4.10.410.10">
    <property type="entry name" value="Pancreatic trypsin inhibitor Kunitz domain"/>
    <property type="match status" value="2"/>
</dbReference>
<name>A0A8B8E6B5_CRAVI</name>
<feature type="signal peptide" evidence="3">
    <location>
        <begin position="1"/>
        <end position="16"/>
    </location>
</feature>
<dbReference type="GO" id="GO:0005615">
    <property type="term" value="C:extracellular space"/>
    <property type="evidence" value="ECO:0007669"/>
    <property type="project" value="TreeGrafter"/>
</dbReference>
<dbReference type="Proteomes" id="UP000694844">
    <property type="component" value="Chromosome 4"/>
</dbReference>